<sequence length="237" mass="25793">MSQYPRIEAASENSLILYLGAQTGPQTAQRIASLLPLLQNGFAEHLIDLTPSYHSILIQYDCYTLDHFQAMAILNAVLAMPESATKQAGKAVELPVYYSEQSGPDLAKLAKQAGLSVQDVIRLHQDAEYRVYAIGFAPGFAYLGEVDKRIAAPRLATPRKRVPKGAVAIADRQTAVYPAASPGGWNLIGLCPTPMFNPTHPPYMPVEVGDRVRFRAVDKHEYIALGGDIALLTGECN</sequence>
<dbReference type="InterPro" id="IPR003833">
    <property type="entry name" value="CT_C_D"/>
</dbReference>
<dbReference type="RefSeq" id="WP_343840243.1">
    <property type="nucleotide sequence ID" value="NZ_BAAAEI010000001.1"/>
</dbReference>
<organism evidence="5 6">
    <name type="scientific">Bowmanella denitrificans</name>
    <dbReference type="NCBI Taxonomy" id="366582"/>
    <lineage>
        <taxon>Bacteria</taxon>
        <taxon>Pseudomonadati</taxon>
        <taxon>Pseudomonadota</taxon>
        <taxon>Gammaproteobacteria</taxon>
        <taxon>Alteromonadales</taxon>
        <taxon>Alteromonadaceae</taxon>
        <taxon>Bowmanella</taxon>
    </lineage>
</organism>
<keyword evidence="3" id="KW-0067">ATP-binding</keyword>
<dbReference type="InterPro" id="IPR029000">
    <property type="entry name" value="Cyclophilin-like_dom_sf"/>
</dbReference>
<dbReference type="PANTHER" id="PTHR34698">
    <property type="entry name" value="5-OXOPROLINASE SUBUNIT B"/>
    <property type="match status" value="1"/>
</dbReference>
<dbReference type="SMART" id="SM00796">
    <property type="entry name" value="AHS1"/>
    <property type="match status" value="1"/>
</dbReference>
<gene>
    <name evidence="5" type="ORF">GCM10009092_00410</name>
</gene>
<dbReference type="EMBL" id="BAAAEI010000001">
    <property type="protein sequence ID" value="GAA0339852.1"/>
    <property type="molecule type" value="Genomic_DNA"/>
</dbReference>
<proteinExistence type="predicted"/>
<dbReference type="PANTHER" id="PTHR34698:SF2">
    <property type="entry name" value="5-OXOPROLINASE SUBUNIT B"/>
    <property type="match status" value="1"/>
</dbReference>
<dbReference type="SUPFAM" id="SSF50891">
    <property type="entry name" value="Cyclophilin-like"/>
    <property type="match status" value="1"/>
</dbReference>
<keyword evidence="6" id="KW-1185">Reference proteome</keyword>
<name>A0ABP3GBA4_9ALTE</name>
<evidence type="ECO:0000256" key="1">
    <source>
        <dbReference type="ARBA" id="ARBA00022741"/>
    </source>
</evidence>
<dbReference type="InterPro" id="IPR010016">
    <property type="entry name" value="PxpB"/>
</dbReference>
<reference evidence="6" key="1">
    <citation type="journal article" date="2019" name="Int. J. Syst. Evol. Microbiol.">
        <title>The Global Catalogue of Microorganisms (GCM) 10K type strain sequencing project: providing services to taxonomists for standard genome sequencing and annotation.</title>
        <authorList>
            <consortium name="The Broad Institute Genomics Platform"/>
            <consortium name="The Broad Institute Genome Sequencing Center for Infectious Disease"/>
            <person name="Wu L."/>
            <person name="Ma J."/>
        </authorList>
    </citation>
    <scope>NUCLEOTIDE SEQUENCE [LARGE SCALE GENOMIC DNA]</scope>
    <source>
        <strain evidence="6">JCM 13378</strain>
    </source>
</reference>
<keyword evidence="1" id="KW-0547">Nucleotide-binding</keyword>
<dbReference type="Pfam" id="PF02682">
    <property type="entry name" value="CT_C_D"/>
    <property type="match status" value="1"/>
</dbReference>
<evidence type="ECO:0000313" key="5">
    <source>
        <dbReference type="EMBL" id="GAA0339852.1"/>
    </source>
</evidence>
<dbReference type="Gene3D" id="3.30.1360.40">
    <property type="match status" value="1"/>
</dbReference>
<dbReference type="Proteomes" id="UP001501757">
    <property type="component" value="Unassembled WGS sequence"/>
</dbReference>
<protein>
    <submittedName>
        <fullName evidence="5">Allophanate hydrolase subunit 1</fullName>
    </submittedName>
</protein>
<dbReference type="SUPFAM" id="SSF160467">
    <property type="entry name" value="PH0987 N-terminal domain-like"/>
    <property type="match status" value="1"/>
</dbReference>
<evidence type="ECO:0000256" key="3">
    <source>
        <dbReference type="ARBA" id="ARBA00022840"/>
    </source>
</evidence>
<dbReference type="NCBIfam" id="TIGR00370">
    <property type="entry name" value="5-oxoprolinase subunit PxpB"/>
    <property type="match status" value="1"/>
</dbReference>
<dbReference type="Gene3D" id="2.40.100.10">
    <property type="entry name" value="Cyclophilin-like"/>
    <property type="match status" value="1"/>
</dbReference>
<evidence type="ECO:0000259" key="4">
    <source>
        <dbReference type="SMART" id="SM00796"/>
    </source>
</evidence>
<dbReference type="GO" id="GO:0016787">
    <property type="term" value="F:hydrolase activity"/>
    <property type="evidence" value="ECO:0007669"/>
    <property type="project" value="UniProtKB-KW"/>
</dbReference>
<evidence type="ECO:0000256" key="2">
    <source>
        <dbReference type="ARBA" id="ARBA00022801"/>
    </source>
</evidence>
<keyword evidence="2 5" id="KW-0378">Hydrolase</keyword>
<evidence type="ECO:0000313" key="6">
    <source>
        <dbReference type="Proteomes" id="UP001501757"/>
    </source>
</evidence>
<feature type="domain" description="Carboxyltransferase" evidence="4">
    <location>
        <begin position="5"/>
        <end position="206"/>
    </location>
</feature>
<accession>A0ABP3GBA4</accession>
<comment type="caution">
    <text evidence="5">The sequence shown here is derived from an EMBL/GenBank/DDBJ whole genome shotgun (WGS) entry which is preliminary data.</text>
</comment>